<evidence type="ECO:0000256" key="1">
    <source>
        <dbReference type="SAM" id="MobiDB-lite"/>
    </source>
</evidence>
<protein>
    <submittedName>
        <fullName evidence="2">Uncharacterized protein</fullName>
    </submittedName>
</protein>
<evidence type="ECO:0000313" key="2">
    <source>
        <dbReference type="EMBL" id="CEM40236.1"/>
    </source>
</evidence>
<name>A0A0G4H8I0_9ALVE</name>
<dbReference type="EMBL" id="CDMZ01002000">
    <property type="protein sequence ID" value="CEM40236.1"/>
    <property type="molecule type" value="Genomic_DNA"/>
</dbReference>
<gene>
    <name evidence="2" type="ORF">Cvel_25156</name>
</gene>
<reference evidence="2" key="1">
    <citation type="submission" date="2014-11" db="EMBL/GenBank/DDBJ databases">
        <authorList>
            <person name="Otto D Thomas"/>
            <person name="Naeem Raeece"/>
        </authorList>
    </citation>
    <scope>NUCLEOTIDE SEQUENCE</scope>
</reference>
<sequence>MDALAESSHGKLFLSGQKPAMKEEKLQEKEIKFVVTCNADRGAEEEARGREQQNVLARLGIAQERLDLKDSKSQFPQDINDVSEDEDFQSKLARKFKEDKDCEGESAKQIQTKVRLSAQEEI</sequence>
<feature type="region of interest" description="Disordered" evidence="1">
    <location>
        <begin position="103"/>
        <end position="122"/>
    </location>
</feature>
<accession>A0A0G4H8I0</accession>
<dbReference type="VEuPathDB" id="CryptoDB:Cvel_25156"/>
<dbReference type="AlphaFoldDB" id="A0A0G4H8I0"/>
<organism evidence="2">
    <name type="scientific">Chromera velia CCMP2878</name>
    <dbReference type="NCBI Taxonomy" id="1169474"/>
    <lineage>
        <taxon>Eukaryota</taxon>
        <taxon>Sar</taxon>
        <taxon>Alveolata</taxon>
        <taxon>Colpodellida</taxon>
        <taxon>Chromeraceae</taxon>
        <taxon>Chromera</taxon>
    </lineage>
</organism>
<proteinExistence type="predicted"/>